<sequence>MASGSDDGSFKVWDLRAFKSGRAAGFFQWHDKPIAHGDPVAPDAGFRPGRHLDREEMALRPGAGGADLGGVDIPQLVFVHRSQTQLRICDSIHRSRPLSQRPSPTRGFNFFKPDNLDAP</sequence>
<dbReference type="STRING" id="37360.A0A0G4J4T7"/>
<evidence type="ECO:0000313" key="4">
    <source>
        <dbReference type="Proteomes" id="UP000039324"/>
    </source>
</evidence>
<proteinExistence type="predicted"/>
<dbReference type="PROSITE" id="PS50294">
    <property type="entry name" value="WD_REPEATS_REGION"/>
    <property type="match status" value="1"/>
</dbReference>
<reference evidence="3 4" key="1">
    <citation type="submission" date="2015-02" db="EMBL/GenBank/DDBJ databases">
        <authorList>
            <person name="Chooi Y.-H."/>
        </authorList>
    </citation>
    <scope>NUCLEOTIDE SEQUENCE [LARGE SCALE GENOMIC DNA]</scope>
    <source>
        <strain evidence="3">E3</strain>
    </source>
</reference>
<dbReference type="EMBL" id="CDSF01000123">
    <property type="protein sequence ID" value="CEP02286.1"/>
    <property type="molecule type" value="Genomic_DNA"/>
</dbReference>
<keyword evidence="1" id="KW-0853">WD repeat</keyword>
<evidence type="ECO:0000256" key="1">
    <source>
        <dbReference type="PROSITE-ProRule" id="PRU00221"/>
    </source>
</evidence>
<evidence type="ECO:0000313" key="3">
    <source>
        <dbReference type="EMBL" id="CEP02286.1"/>
    </source>
</evidence>
<feature type="region of interest" description="Disordered" evidence="2">
    <location>
        <begin position="95"/>
        <end position="119"/>
    </location>
</feature>
<dbReference type="AlphaFoldDB" id="A0A0G4J4T7"/>
<feature type="repeat" description="WD" evidence="1">
    <location>
        <begin position="1"/>
        <end position="16"/>
    </location>
</feature>
<dbReference type="OrthoDB" id="2161379at2759"/>
<gene>
    <name evidence="3" type="ORF">PBRA_008870</name>
</gene>
<keyword evidence="4" id="KW-1185">Reference proteome</keyword>
<dbReference type="PROSITE" id="PS50082">
    <property type="entry name" value="WD_REPEATS_2"/>
    <property type="match status" value="1"/>
</dbReference>
<name>A0A0G4J4T7_PLABS</name>
<protein>
    <submittedName>
        <fullName evidence="3">Uncharacterized protein</fullName>
    </submittedName>
</protein>
<dbReference type="InterPro" id="IPR001680">
    <property type="entry name" value="WD40_rpt"/>
</dbReference>
<accession>A0A0G4J4T7</accession>
<evidence type="ECO:0000256" key="2">
    <source>
        <dbReference type="SAM" id="MobiDB-lite"/>
    </source>
</evidence>
<organism evidence="3 4">
    <name type="scientific">Plasmodiophora brassicae</name>
    <name type="common">Clubroot disease agent</name>
    <dbReference type="NCBI Taxonomy" id="37360"/>
    <lineage>
        <taxon>Eukaryota</taxon>
        <taxon>Sar</taxon>
        <taxon>Rhizaria</taxon>
        <taxon>Endomyxa</taxon>
        <taxon>Phytomyxea</taxon>
        <taxon>Plasmodiophorida</taxon>
        <taxon>Plasmodiophoridae</taxon>
        <taxon>Plasmodiophora</taxon>
    </lineage>
</organism>
<dbReference type="Proteomes" id="UP000039324">
    <property type="component" value="Unassembled WGS sequence"/>
</dbReference>